<name>A0A8J3IMX8_9CHLR</name>
<evidence type="ECO:0000313" key="2">
    <source>
        <dbReference type="Proteomes" id="UP000597444"/>
    </source>
</evidence>
<dbReference type="SUPFAM" id="SSF50475">
    <property type="entry name" value="FMN-binding split barrel"/>
    <property type="match status" value="1"/>
</dbReference>
<gene>
    <name evidence="1" type="ORF">KSF_086120</name>
</gene>
<dbReference type="RefSeq" id="WP_220209280.1">
    <property type="nucleotide sequence ID" value="NZ_BNJK01000002.1"/>
</dbReference>
<protein>
    <recommendedName>
        <fullName evidence="3">DUF385 domain-containing protein</fullName>
    </recommendedName>
</protein>
<evidence type="ECO:0008006" key="3">
    <source>
        <dbReference type="Google" id="ProtNLM"/>
    </source>
</evidence>
<dbReference type="Gene3D" id="2.30.110.10">
    <property type="entry name" value="Electron Transport, Fmn-binding Protein, Chain A"/>
    <property type="match status" value="1"/>
</dbReference>
<dbReference type="Proteomes" id="UP000597444">
    <property type="component" value="Unassembled WGS sequence"/>
</dbReference>
<accession>A0A8J3IMX8</accession>
<evidence type="ECO:0000313" key="1">
    <source>
        <dbReference type="EMBL" id="GHO98564.1"/>
    </source>
</evidence>
<comment type="caution">
    <text evidence="1">The sequence shown here is derived from an EMBL/GenBank/DDBJ whole genome shotgun (WGS) entry which is preliminary data.</text>
</comment>
<proteinExistence type="predicted"/>
<dbReference type="InterPro" id="IPR012349">
    <property type="entry name" value="Split_barrel_FMN-bd"/>
</dbReference>
<keyword evidence="2" id="KW-1185">Reference proteome</keyword>
<reference evidence="1" key="1">
    <citation type="submission" date="2020-10" db="EMBL/GenBank/DDBJ databases">
        <title>Taxonomic study of unclassified bacteria belonging to the class Ktedonobacteria.</title>
        <authorList>
            <person name="Yabe S."/>
            <person name="Wang C.M."/>
            <person name="Zheng Y."/>
            <person name="Sakai Y."/>
            <person name="Cavaletti L."/>
            <person name="Monciardini P."/>
            <person name="Donadio S."/>
        </authorList>
    </citation>
    <scope>NUCLEOTIDE SEQUENCE</scope>
    <source>
        <strain evidence="1">ID150040</strain>
    </source>
</reference>
<organism evidence="1 2">
    <name type="scientific">Reticulibacter mediterranei</name>
    <dbReference type="NCBI Taxonomy" id="2778369"/>
    <lineage>
        <taxon>Bacteria</taxon>
        <taxon>Bacillati</taxon>
        <taxon>Chloroflexota</taxon>
        <taxon>Ktedonobacteria</taxon>
        <taxon>Ktedonobacterales</taxon>
        <taxon>Reticulibacteraceae</taxon>
        <taxon>Reticulibacter</taxon>
    </lineage>
</organism>
<sequence length="158" mass="18040">MRSQRLSSPFHPGPTVPHWVNRLVAGLLRSPFHALLSRTTMLLTFTRRKSGRRYTIPVRYLRTNETVLTLTDSPWWRNLRGGVSVDLSIAGQNMRGRAEVNTDPDDVEQGIRAMLRQAPSDAHFYQVRLDRHSQPDRASLKQAAQLHVLITIQTEHPA</sequence>
<dbReference type="AlphaFoldDB" id="A0A8J3IMX8"/>
<dbReference type="EMBL" id="BNJK01000002">
    <property type="protein sequence ID" value="GHO98564.1"/>
    <property type="molecule type" value="Genomic_DNA"/>
</dbReference>